<dbReference type="CDD" id="cd11586">
    <property type="entry name" value="VbhA_like"/>
    <property type="match status" value="1"/>
</dbReference>
<evidence type="ECO:0000313" key="3">
    <source>
        <dbReference type="Proteomes" id="UP000274762"/>
    </source>
</evidence>
<dbReference type="AlphaFoldDB" id="A0A495JZQ5"/>
<protein>
    <recommendedName>
        <fullName evidence="1">Antitoxin VbhA domain-containing protein</fullName>
    </recommendedName>
</protein>
<evidence type="ECO:0000259" key="1">
    <source>
        <dbReference type="Pfam" id="PF18495"/>
    </source>
</evidence>
<name>A0A495JZQ5_WILMA</name>
<dbReference type="Proteomes" id="UP000274762">
    <property type="component" value="Unassembled WGS sequence"/>
</dbReference>
<evidence type="ECO:0000313" key="2">
    <source>
        <dbReference type="EMBL" id="RKR93679.1"/>
    </source>
</evidence>
<gene>
    <name evidence="2" type="ORF">DFJ75_0464</name>
</gene>
<dbReference type="InterPro" id="IPR043038">
    <property type="entry name" value="VbhA_sf"/>
</dbReference>
<dbReference type="InterPro" id="IPR033788">
    <property type="entry name" value="VbhA-like"/>
</dbReference>
<dbReference type="Pfam" id="PF18495">
    <property type="entry name" value="VbhA"/>
    <property type="match status" value="1"/>
</dbReference>
<reference evidence="2 3" key="1">
    <citation type="submission" date="2018-10" db="EMBL/GenBank/DDBJ databases">
        <title>Sequencing the genomes of 1000 actinobacteria strains.</title>
        <authorList>
            <person name="Klenk H.-P."/>
        </authorList>
    </citation>
    <scope>NUCLEOTIDE SEQUENCE [LARGE SCALE GENOMIC DNA]</scope>
    <source>
        <strain evidence="2 3">DSM 44343</strain>
    </source>
</reference>
<feature type="domain" description="Antitoxin VbhA" evidence="1">
    <location>
        <begin position="28"/>
        <end position="66"/>
    </location>
</feature>
<dbReference type="OrthoDB" id="4578598at2"/>
<dbReference type="InterPro" id="IPR041535">
    <property type="entry name" value="VbhA"/>
</dbReference>
<comment type="caution">
    <text evidence="2">The sequence shown here is derived from an EMBL/GenBank/DDBJ whole genome shotgun (WGS) entry which is preliminary data.</text>
</comment>
<accession>A0A495JZQ5</accession>
<dbReference type="Gene3D" id="1.10.8.1050">
    <property type="entry name" value="Antitoxin VbhA-like"/>
    <property type="match status" value="1"/>
</dbReference>
<proteinExistence type="predicted"/>
<dbReference type="RefSeq" id="WP_062796725.1">
    <property type="nucleotide sequence ID" value="NZ_CBCRXS010000001.1"/>
</dbReference>
<dbReference type="EMBL" id="RBKV01000001">
    <property type="protein sequence ID" value="RKR93679.1"/>
    <property type="molecule type" value="Genomic_DNA"/>
</dbReference>
<organism evidence="2 3">
    <name type="scientific">Williamsia marianensis</name>
    <dbReference type="NCBI Taxonomy" id="85044"/>
    <lineage>
        <taxon>Bacteria</taxon>
        <taxon>Bacillati</taxon>
        <taxon>Actinomycetota</taxon>
        <taxon>Actinomycetes</taxon>
        <taxon>Mycobacteriales</taxon>
        <taxon>Nocardiaceae</taxon>
        <taxon>Williamsia</taxon>
    </lineage>
</organism>
<sequence length="87" mass="9545">MAVSGDPEWAECYPDLFAELTIEQKWSVHNTIASNEMAGWEPTRGNVADLIALTRGAITLEEFVRRGREGLAAKQTSCDDHGCGVHL</sequence>